<dbReference type="EMBL" id="ATBB01000009">
    <property type="protein sequence ID" value="EQC58403.1"/>
    <property type="molecule type" value="Genomic_DNA"/>
</dbReference>
<dbReference type="GO" id="GO:0019062">
    <property type="term" value="P:virion attachment to host cell"/>
    <property type="evidence" value="ECO:0007669"/>
    <property type="project" value="InterPro"/>
</dbReference>
<evidence type="ECO:0000256" key="1">
    <source>
        <dbReference type="ARBA" id="ARBA00004328"/>
    </source>
</evidence>
<dbReference type="AlphaFoldDB" id="T0TRR4"/>
<organism evidence="5 6">
    <name type="scientific">Lactococcus cremoris subsp. cremoris TIFN6</name>
    <dbReference type="NCBI Taxonomy" id="1234876"/>
    <lineage>
        <taxon>Bacteria</taxon>
        <taxon>Bacillati</taxon>
        <taxon>Bacillota</taxon>
        <taxon>Bacilli</taxon>
        <taxon>Lactobacillales</taxon>
        <taxon>Streptococcaceae</taxon>
        <taxon>Lactococcus</taxon>
        <taxon>Lactococcus cremoris subsp. cremoris</taxon>
    </lineage>
</organism>
<feature type="domain" description="Receptor-binding protein of phage tail base-plate Siphoviridae head" evidence="4">
    <location>
        <begin position="226"/>
        <end position="317"/>
    </location>
</feature>
<evidence type="ECO:0000256" key="3">
    <source>
        <dbReference type="SAM" id="MobiDB-lite"/>
    </source>
</evidence>
<dbReference type="Gene3D" id="2.60.40.1830">
    <property type="entry name" value="Phage tail base-plate Siphoviridae RBP, head domain"/>
    <property type="match status" value="1"/>
</dbReference>
<sequence>MGNNGATGPQGPQGNTGPQGPTGPAGSNGDPGKIVSDEEPTTKFKGLTWKYIGITAVDASDGTNIQPNTEYYWNGKNWVINLIKAQNIDVDTLSAITAILGDMLGGSLTISKSDTQGIAVKDGVVKSWDISKMIDPNYPDGYSYTSMGVALNSGGLTIYSAGYGITLDKGGVIDPKYKVASLQAIASNGRNSIGTGLVLNATNSNFPFTINGNIDVIGGIRQTSKTTSVTIGAGLILSLERRGETVIAILLGTINSSLTSGQQFGVGKIPLGYRPNTTANIPAHMTSSYNGAHIDAGIDGVCTWWGPSTNTGYPRGSQMWFTNDSLPN</sequence>
<dbReference type="Gene3D" id="1.20.5.320">
    <property type="entry name" value="6-Phosphogluconate Dehydrogenase, domain 3"/>
    <property type="match status" value="1"/>
</dbReference>
<dbReference type="InterPro" id="IPR015027">
    <property type="entry name" value="Caudo_bapla_RBP"/>
</dbReference>
<accession>T0TRR4</accession>
<comment type="subcellular location">
    <subcellularLocation>
        <location evidence="1">Virion</location>
    </subcellularLocation>
</comment>
<gene>
    <name evidence="5" type="ORF">LLT6_05450</name>
</gene>
<dbReference type="InterPro" id="IPR008982">
    <property type="entry name" value="Adenovirus_pIV-like_att"/>
</dbReference>
<feature type="region of interest" description="Disordered" evidence="3">
    <location>
        <begin position="1"/>
        <end position="38"/>
    </location>
</feature>
<feature type="compositionally biased region" description="Low complexity" evidence="3">
    <location>
        <begin position="1"/>
        <end position="25"/>
    </location>
</feature>
<comment type="caution">
    <text evidence="5">The sequence shown here is derived from an EMBL/GenBank/DDBJ whole genome shotgun (WGS) entry which is preliminary data.</text>
</comment>
<evidence type="ECO:0000313" key="6">
    <source>
        <dbReference type="Proteomes" id="UP000015854"/>
    </source>
</evidence>
<dbReference type="SUPFAM" id="SSF49835">
    <property type="entry name" value="Virus attachment protein globular domain"/>
    <property type="match status" value="1"/>
</dbReference>
<evidence type="ECO:0000256" key="2">
    <source>
        <dbReference type="ARBA" id="ARBA00022581"/>
    </source>
</evidence>
<protein>
    <recommendedName>
        <fullName evidence="4">Receptor-binding protein of phage tail base-plate Siphoviridae head domain-containing protein</fullName>
    </recommendedName>
</protein>
<proteinExistence type="predicted"/>
<evidence type="ECO:0000313" key="5">
    <source>
        <dbReference type="EMBL" id="EQC58403.1"/>
    </source>
</evidence>
<dbReference type="Pfam" id="PF08931">
    <property type="entry name" value="Caudo_bapla_RBP"/>
    <property type="match status" value="1"/>
</dbReference>
<dbReference type="PATRIC" id="fig|1234876.3.peg.74"/>
<evidence type="ECO:0000259" key="4">
    <source>
        <dbReference type="Pfam" id="PF08931"/>
    </source>
</evidence>
<name>T0TRR4_LACLC</name>
<reference evidence="5 6" key="1">
    <citation type="journal article" date="2013" name="ISME J.">
        <title>Multifactorial diversity sustains microbial community stability.</title>
        <authorList>
            <person name="Erkus O."/>
            <person name="de Jager V.C."/>
            <person name="Spus M."/>
            <person name="van Alen-Boerrigter I.J."/>
            <person name="van Rijswijck I.M."/>
            <person name="Hazelwood L."/>
            <person name="Janssen P.W."/>
            <person name="van Hijum S.A."/>
            <person name="Kleerebezem M."/>
            <person name="Smid E.J."/>
        </authorList>
    </citation>
    <scope>NUCLEOTIDE SEQUENCE [LARGE SCALE GENOMIC DNA]</scope>
    <source>
        <strain evidence="5 6">TIFN6</strain>
    </source>
</reference>
<dbReference type="GO" id="GO:0007155">
    <property type="term" value="P:cell adhesion"/>
    <property type="evidence" value="ECO:0007669"/>
    <property type="project" value="InterPro"/>
</dbReference>
<dbReference type="Proteomes" id="UP000015854">
    <property type="component" value="Unassembled WGS sequence"/>
</dbReference>
<keyword evidence="2" id="KW-0945">Host-virus interaction</keyword>